<dbReference type="Proteomes" id="UP001634154">
    <property type="component" value="Unassembled WGS sequence"/>
</dbReference>
<accession>A0A135WKV0</accession>
<reference evidence="3 5" key="4">
    <citation type="submission" date="2024-12" db="EMBL/GenBank/DDBJ databases">
        <title>Draft genome sequence of Chryseobacterium kwangjuense AG447.</title>
        <authorList>
            <person name="Cheptsov V.S."/>
            <person name="Belov A."/>
            <person name="Zavarzina A.G."/>
        </authorList>
    </citation>
    <scope>NUCLEOTIDE SEQUENCE [LARGE SCALE GENOMIC DNA]</scope>
    <source>
        <strain evidence="3 5">AG447</strain>
    </source>
</reference>
<feature type="signal peptide" evidence="1">
    <location>
        <begin position="1"/>
        <end position="17"/>
    </location>
</feature>
<comment type="caution">
    <text evidence="2">The sequence shown here is derived from an EMBL/GenBank/DDBJ whole genome shotgun (WGS) entry which is preliminary data.</text>
</comment>
<evidence type="ECO:0008006" key="6">
    <source>
        <dbReference type="Google" id="ProtNLM"/>
    </source>
</evidence>
<evidence type="ECO:0000313" key="5">
    <source>
        <dbReference type="Proteomes" id="UP001634154"/>
    </source>
</evidence>
<dbReference type="AlphaFoldDB" id="A0A135WKV0"/>
<proteinExistence type="predicted"/>
<evidence type="ECO:0000313" key="4">
    <source>
        <dbReference type="Proteomes" id="UP000070513"/>
    </source>
</evidence>
<keyword evidence="5" id="KW-1185">Reference proteome</keyword>
<evidence type="ECO:0000256" key="1">
    <source>
        <dbReference type="SAM" id="SignalP"/>
    </source>
</evidence>
<dbReference type="EMBL" id="LPUR01000001">
    <property type="protein sequence ID" value="KXH85540.1"/>
    <property type="molecule type" value="Genomic_DNA"/>
</dbReference>
<dbReference type="RefSeq" id="WP_062649474.1">
    <property type="nucleotide sequence ID" value="NZ_JBJXVJ010000001.1"/>
</dbReference>
<sequence>MKAFILFLLLGCTQIMAQVEGTHQSRKKWLIEAGSYLNFSPAKTKQSPGFYIGSWYRFPEDETGIHLEMGGNFGYSSSVYNFDYGKRDRFYPVNSKEYMLNLGARMIQGYTSGKTKIEWVTELSFHNLFFDGKGIPNEPREEEDENTIYVNVDAESVATVKIGQGIRFWRNNVGLGVQASYMPYRLWYKNTVPEGFNSFSVEAGIYFKF</sequence>
<feature type="chain" id="PRO_5007468105" description="Outer membrane protein beta-barrel domain-containing protein" evidence="1">
    <location>
        <begin position="18"/>
        <end position="209"/>
    </location>
</feature>
<evidence type="ECO:0000313" key="2">
    <source>
        <dbReference type="EMBL" id="KXH85540.1"/>
    </source>
</evidence>
<keyword evidence="1" id="KW-0732">Signal</keyword>
<dbReference type="Proteomes" id="UP000070513">
    <property type="component" value="Unassembled WGS sequence"/>
</dbReference>
<protein>
    <recommendedName>
        <fullName evidence="6">Outer membrane protein beta-barrel domain-containing protein</fullName>
    </recommendedName>
</protein>
<reference evidence="4" key="1">
    <citation type="submission" date="2015-12" db="EMBL/GenBank/DDBJ databases">
        <title>Genome sequence of a biocontrol rhizobacterium Chryseobacterium kwangjuense strain KJ1R5 isolated from pepper (Capsicum annuum L.).</title>
        <authorList>
            <person name="Jeong J.-J."/>
            <person name="Park H."/>
            <person name="Mannaa M."/>
            <person name="Sang M.K."/>
            <person name="Choi I.-G."/>
            <person name="Kim K.D."/>
        </authorList>
    </citation>
    <scope>NUCLEOTIDE SEQUENCE [LARGE SCALE GENOMIC DNA]</scope>
    <source>
        <strain evidence="4">KJ1R5</strain>
    </source>
</reference>
<organism evidence="2 4">
    <name type="scientific">Chryseobacterium kwangjuense</name>
    <dbReference type="NCBI Taxonomy" id="267125"/>
    <lineage>
        <taxon>Bacteria</taxon>
        <taxon>Pseudomonadati</taxon>
        <taxon>Bacteroidota</taxon>
        <taxon>Flavobacteriia</taxon>
        <taxon>Flavobacteriales</taxon>
        <taxon>Weeksellaceae</taxon>
        <taxon>Chryseobacterium group</taxon>
        <taxon>Chryseobacterium</taxon>
    </lineage>
</organism>
<evidence type="ECO:0000313" key="3">
    <source>
        <dbReference type="EMBL" id="MFN1216494.1"/>
    </source>
</evidence>
<gene>
    <name evidence="3" type="ORF">ACKW6Q_05850</name>
    <name evidence="2" type="ORF">AU378_07280</name>
</gene>
<dbReference type="OrthoDB" id="1242390at2"/>
<reference evidence="2 4" key="3">
    <citation type="journal article" date="2016" name="Genome Announc.">
        <title>Draft Genome Sequence of a Biocontrol Rhizobacterium, Chryseobacterium kwangjuense Strain KJ1R5, Isolated from Pepper (Capsicum annuum).</title>
        <authorList>
            <person name="Jeong J.J."/>
            <person name="Park H."/>
            <person name="Park B.H."/>
            <person name="Mannaa M."/>
            <person name="Sang M.K."/>
            <person name="Choi I.G."/>
            <person name="Kim K.D."/>
        </authorList>
    </citation>
    <scope>NUCLEOTIDE SEQUENCE [LARGE SCALE GENOMIC DNA]</scope>
    <source>
        <strain evidence="2 4">KJ1R5</strain>
    </source>
</reference>
<dbReference type="EMBL" id="JBJXVJ010000001">
    <property type="protein sequence ID" value="MFN1216494.1"/>
    <property type="molecule type" value="Genomic_DNA"/>
</dbReference>
<reference evidence="2" key="2">
    <citation type="submission" date="2015-12" db="EMBL/GenBank/DDBJ databases">
        <authorList>
            <person name="Shamseldin A."/>
            <person name="Moawad H."/>
            <person name="Abd El-Rahim W.M."/>
            <person name="Sadowsky M.J."/>
        </authorList>
    </citation>
    <scope>NUCLEOTIDE SEQUENCE</scope>
    <source>
        <strain evidence="2">KJ1R5</strain>
    </source>
</reference>
<name>A0A135WKV0_9FLAO</name>